<feature type="domain" description="Beta-lactamase-related" evidence="3">
    <location>
        <begin position="41"/>
        <end position="354"/>
    </location>
</feature>
<keyword evidence="2" id="KW-0472">Membrane</keyword>
<dbReference type="AlphaFoldDB" id="A0A366E5Y7"/>
<dbReference type="PROSITE" id="PS51257">
    <property type="entry name" value="PROKAR_LIPOPROTEIN"/>
    <property type="match status" value="1"/>
</dbReference>
<feature type="transmembrane region" description="Helical" evidence="2">
    <location>
        <begin position="462"/>
        <end position="483"/>
    </location>
</feature>
<evidence type="ECO:0000259" key="3">
    <source>
        <dbReference type="Pfam" id="PF00144"/>
    </source>
</evidence>
<evidence type="ECO:0000313" key="4">
    <source>
        <dbReference type="EMBL" id="RBO96914.1"/>
    </source>
</evidence>
<dbReference type="InterPro" id="IPR050789">
    <property type="entry name" value="Diverse_Enzym_Activities"/>
</dbReference>
<dbReference type="PANTHER" id="PTHR43283:SF11">
    <property type="entry name" value="BETA-LACTAMASE-RELATED DOMAIN-CONTAINING PROTEIN"/>
    <property type="match status" value="1"/>
</dbReference>
<organism evidence="4 5">
    <name type="scientific">Nocardia puris</name>
    <dbReference type="NCBI Taxonomy" id="208602"/>
    <lineage>
        <taxon>Bacteria</taxon>
        <taxon>Bacillati</taxon>
        <taxon>Actinomycetota</taxon>
        <taxon>Actinomycetes</taxon>
        <taxon>Mycobacteriales</taxon>
        <taxon>Nocardiaceae</taxon>
        <taxon>Nocardia</taxon>
    </lineage>
</organism>
<keyword evidence="5" id="KW-1185">Reference proteome</keyword>
<evidence type="ECO:0000256" key="1">
    <source>
        <dbReference type="ARBA" id="ARBA00022801"/>
    </source>
</evidence>
<dbReference type="InterPro" id="IPR001466">
    <property type="entry name" value="Beta-lactam-related"/>
</dbReference>
<dbReference type="SUPFAM" id="SSF56601">
    <property type="entry name" value="beta-lactamase/transpeptidase-like"/>
    <property type="match status" value="1"/>
</dbReference>
<proteinExistence type="predicted"/>
<dbReference type="Gene3D" id="3.40.710.10">
    <property type="entry name" value="DD-peptidase/beta-lactamase superfamily"/>
    <property type="match status" value="1"/>
</dbReference>
<dbReference type="InterPro" id="IPR012338">
    <property type="entry name" value="Beta-lactam/transpept-like"/>
</dbReference>
<keyword evidence="2" id="KW-0812">Transmembrane</keyword>
<dbReference type="EMBL" id="QNRE01000001">
    <property type="protein sequence ID" value="RBO96914.1"/>
    <property type="molecule type" value="Genomic_DNA"/>
</dbReference>
<reference evidence="4 5" key="1">
    <citation type="submission" date="2018-06" db="EMBL/GenBank/DDBJ databases">
        <title>Genomic Encyclopedia of Type Strains, Phase IV (KMG-IV): sequencing the most valuable type-strain genomes for metagenomic binning, comparative biology and taxonomic classification.</title>
        <authorList>
            <person name="Goeker M."/>
        </authorList>
    </citation>
    <scope>NUCLEOTIDE SEQUENCE [LARGE SCALE GENOMIC DNA]</scope>
    <source>
        <strain evidence="4 5">DSM 44599</strain>
    </source>
</reference>
<sequence>MAVLLRRLVWLLPVLTLLVGCAAERHTVQFDSATGEYAELDRYALSRMQAVRIPGIAYAVVEPTGVAHTGVFGVDGDGDAVTASTPFLWGSVAKPVAATVVTSMAERGEVRLDAPVITYLPSFRLRDAARSERITLRHLLAQTSGLPTSTRYTDRPDAGRTPTSAVAELTEEDLVSEPGAEHHYSSTNYLVLAAVVEAVTGRSFIDVLTERLLVPLGMDSAVIDANRASEVPKGHRFVFGRPVPFDAPVDPAGVAYGYLGGTLRDAAAFASGALGGSTGVISDDQRASMFRGETSTGTGREYGLGWRLWSLPGTETPIVWHGGAAPGYFAQVILLPEQKRAVVLLANSYSPLHESRYLHTGFGLARLLATGTPAPDDSAGRVYPAALTALALCLALLLALNVRTLRLITRRPADGPLWRPIALGLARVLVAAGVLYGLGSMLPASQGTTLPQMVLWTPDLAWLVYGILLLTTTLLLARTVLAVRTVRGRTSLRTATRV</sequence>
<gene>
    <name evidence="4" type="ORF">DFR74_101933</name>
</gene>
<dbReference type="PANTHER" id="PTHR43283">
    <property type="entry name" value="BETA-LACTAMASE-RELATED"/>
    <property type="match status" value="1"/>
</dbReference>
<feature type="transmembrane region" description="Helical" evidence="2">
    <location>
        <begin position="382"/>
        <end position="400"/>
    </location>
</feature>
<comment type="caution">
    <text evidence="4">The sequence shown here is derived from an EMBL/GenBank/DDBJ whole genome shotgun (WGS) entry which is preliminary data.</text>
</comment>
<dbReference type="Proteomes" id="UP000252586">
    <property type="component" value="Unassembled WGS sequence"/>
</dbReference>
<accession>A0A366E5Y7</accession>
<dbReference type="Pfam" id="PF00144">
    <property type="entry name" value="Beta-lactamase"/>
    <property type="match status" value="1"/>
</dbReference>
<keyword evidence="2" id="KW-1133">Transmembrane helix</keyword>
<keyword evidence="1" id="KW-0378">Hydrolase</keyword>
<name>A0A366E5Y7_9NOCA</name>
<dbReference type="STRING" id="1210090.GCA_001613185_03744"/>
<evidence type="ECO:0000313" key="5">
    <source>
        <dbReference type="Proteomes" id="UP000252586"/>
    </source>
</evidence>
<dbReference type="GO" id="GO:0016787">
    <property type="term" value="F:hydrolase activity"/>
    <property type="evidence" value="ECO:0007669"/>
    <property type="project" value="UniProtKB-KW"/>
</dbReference>
<protein>
    <submittedName>
        <fullName evidence="4">CubicO group peptidase (Beta-lactamase class C family)</fullName>
    </submittedName>
</protein>
<feature type="transmembrane region" description="Helical" evidence="2">
    <location>
        <begin position="421"/>
        <end position="442"/>
    </location>
</feature>
<evidence type="ECO:0000256" key="2">
    <source>
        <dbReference type="SAM" id="Phobius"/>
    </source>
</evidence>